<feature type="compositionally biased region" description="Polar residues" evidence="1">
    <location>
        <begin position="757"/>
        <end position="781"/>
    </location>
</feature>
<feature type="compositionally biased region" description="Basic residues" evidence="1">
    <location>
        <begin position="618"/>
        <end position="636"/>
    </location>
</feature>
<accession>A0AA35LRG2</accession>
<feature type="region of interest" description="Disordered" evidence="1">
    <location>
        <begin position="861"/>
        <end position="882"/>
    </location>
</feature>
<evidence type="ECO:0000313" key="2">
    <source>
        <dbReference type="EMBL" id="CAI6028453.1"/>
    </source>
</evidence>
<evidence type="ECO:0000256" key="1">
    <source>
        <dbReference type="SAM" id="MobiDB-lite"/>
    </source>
</evidence>
<gene>
    <name evidence="2" type="ORF">CCHLO57077_00019630</name>
</gene>
<dbReference type="EMBL" id="CABFNP030000487">
    <property type="protein sequence ID" value="CAI6028453.1"/>
    <property type="molecule type" value="Genomic_DNA"/>
</dbReference>
<feature type="compositionally biased region" description="Polar residues" evidence="1">
    <location>
        <begin position="731"/>
        <end position="749"/>
    </location>
</feature>
<name>A0AA35LRG2_9HYPO</name>
<sequence>MFEEMQQDKVFFGEFEVPVSCLRFVHENGERWYDEDQAGHLESVFRKSSINFDDDRNWMNGYVDYSEAESILQQLNLSAQELRSRNHRGLHSFLDGRTIWYIHGRHRVKAARSIDPSQVWMVKIWLTKMSGLRSNKAINKEHEWFQHETPFTDAHIYRKLRDYRSQPKDYAEWETRLRPSRLKGFRSIIKRKEIRQILDSLMQSPLLDGLHLASFTKYFGLGLDDMIIQSLAALKHAWADHGDLDLQTVRELEGRSPRSSSDRQYIKELFCSGRVFSMVTKLVRRAEISQKVCNAPGTFPGFRSFHAKMNFLSTAAQIITKHIVPEDLLGKERELSTILLASWTETEPVVEVREGVFQRVRGPPSFSLAFNVLLVSILREFAYISNESTKVIRKRAPPSNGKSLDERFQEHRSLYRWKYLSLVRKRAKLLGFRVRLEEHPIVNVSVPPSYHHGLEPEGQEIADLLQTVDHRWGRPFTSVFLCLQRSAFLPQIMNHKTTEVDALSVFQELVGSLLKPCHFEIDEASPAFSIDDRIESNSNVQIISLPDQPYTFPRGDSGAMDIEVEHEPDASSSDTVMEDVQTQPAAVTACGGESIDETGKAEPSLSRCLDSAREGRKGASRRHVDRRRRKARRRRGNSNILDKTNSKASRRSLPLNTPPRETAPGAHRETSRTTHPQTAASLEHMASGLRICHSGPSSGSSAPEQTPDNGGCASTPVKHRIRQSVVGEAAPSQSVMPSSRATRNWSNRVPQDKVFSFSPNVSSGLPSERGNSVSGLRTPSRSVAPVRGRRFTGEAATELSNLLSEEGIFHFPSTTSSGPKRDSSVNGIATPSRSVVPTGRETFMCAAPSNVLPQEGTCPFSPAASSGQPLEQEGSVGMATPPRSVVPARRETYMSEIPVALLGVIPQEEVPTLPFAESPGLPSRDSRGEMAPPTWSIMASRGVENSDEAAATSSEIPPHKDAFPFSSAVDLGTPSQCPSIGGMTTPPRSVVPTRRETYIGEAEIEQYNAPLPEAIFPLSSASSSDLSLHNSLGRIPLRSFMRAYQGGDTDEAATAPFDVPSQGGLAFTTSYKRDDYATTIGCTSERRDIRGWSGDHASIRDIIRHESPAFLFRYPVERVFATRELYG</sequence>
<dbReference type="Pfam" id="PF12520">
    <property type="entry name" value="DUF3723"/>
    <property type="match status" value="1"/>
</dbReference>
<dbReference type="InterPro" id="IPR022198">
    <property type="entry name" value="DUF3723"/>
</dbReference>
<evidence type="ECO:0000313" key="3">
    <source>
        <dbReference type="Proteomes" id="UP001160390"/>
    </source>
</evidence>
<feature type="region of interest" description="Disordered" evidence="1">
    <location>
        <begin position="810"/>
        <end position="835"/>
    </location>
</feature>
<dbReference type="AlphaFoldDB" id="A0AA35LRG2"/>
<feature type="compositionally biased region" description="Polar residues" evidence="1">
    <location>
        <begin position="637"/>
        <end position="647"/>
    </location>
</feature>
<reference evidence="2" key="1">
    <citation type="submission" date="2023-01" db="EMBL/GenBank/DDBJ databases">
        <authorList>
            <person name="Piombo E."/>
        </authorList>
    </citation>
    <scope>NUCLEOTIDE SEQUENCE</scope>
</reference>
<feature type="compositionally biased region" description="Polar residues" evidence="1">
    <location>
        <begin position="695"/>
        <end position="708"/>
    </location>
</feature>
<feature type="region of interest" description="Disordered" evidence="1">
    <location>
        <begin position="587"/>
        <end position="678"/>
    </location>
</feature>
<proteinExistence type="predicted"/>
<dbReference type="Proteomes" id="UP001160390">
    <property type="component" value="Unassembled WGS sequence"/>
</dbReference>
<organism evidence="2 3">
    <name type="scientific">Clonostachys chloroleuca</name>
    <dbReference type="NCBI Taxonomy" id="1926264"/>
    <lineage>
        <taxon>Eukaryota</taxon>
        <taxon>Fungi</taxon>
        <taxon>Dikarya</taxon>
        <taxon>Ascomycota</taxon>
        <taxon>Pezizomycotina</taxon>
        <taxon>Sordariomycetes</taxon>
        <taxon>Hypocreomycetidae</taxon>
        <taxon>Hypocreales</taxon>
        <taxon>Bionectriaceae</taxon>
        <taxon>Clonostachys</taxon>
    </lineage>
</organism>
<feature type="region of interest" description="Disordered" evidence="1">
    <location>
        <begin position="690"/>
        <end position="781"/>
    </location>
</feature>
<keyword evidence="3" id="KW-1185">Reference proteome</keyword>
<comment type="caution">
    <text evidence="2">The sequence shown here is derived from an EMBL/GenBank/DDBJ whole genome shotgun (WGS) entry which is preliminary data.</text>
</comment>
<feature type="compositionally biased region" description="Polar residues" evidence="1">
    <location>
        <begin position="812"/>
        <end position="835"/>
    </location>
</feature>
<protein>
    <submittedName>
        <fullName evidence="2">Uncharacterized protein</fullName>
    </submittedName>
</protein>